<dbReference type="RefSeq" id="WP_128533341.1">
    <property type="nucleotide sequence ID" value="NZ_SBIW01000003.1"/>
</dbReference>
<gene>
    <name evidence="4" type="ORF">EPL05_07550</name>
</gene>
<keyword evidence="1" id="KW-0732">Signal</keyword>
<dbReference type="InterPro" id="IPR019405">
    <property type="entry name" value="Lactonase_7-beta_prop"/>
</dbReference>
<dbReference type="NCBIfam" id="TIGR04131">
    <property type="entry name" value="Bac_Flav_CTERM"/>
    <property type="match status" value="1"/>
</dbReference>
<organism evidence="4 5">
    <name type="scientific">Mucilaginibacter gilvus</name>
    <dbReference type="NCBI Taxonomy" id="2305909"/>
    <lineage>
        <taxon>Bacteria</taxon>
        <taxon>Pseudomonadati</taxon>
        <taxon>Bacteroidota</taxon>
        <taxon>Sphingobacteriia</taxon>
        <taxon>Sphingobacteriales</taxon>
        <taxon>Sphingobacteriaceae</taxon>
        <taxon>Mucilaginibacter</taxon>
    </lineage>
</organism>
<dbReference type="SUPFAM" id="SSF50969">
    <property type="entry name" value="YVTN repeat-like/Quinoprotein amine dehydrogenase"/>
    <property type="match status" value="1"/>
</dbReference>
<evidence type="ECO:0000259" key="2">
    <source>
        <dbReference type="Pfam" id="PF18676"/>
    </source>
</evidence>
<dbReference type="InterPro" id="IPR051200">
    <property type="entry name" value="Host-pathogen_enzymatic-act"/>
</dbReference>
<dbReference type="InterPro" id="IPR026341">
    <property type="entry name" value="T9SS_type_B"/>
</dbReference>
<proteinExistence type="predicted"/>
<dbReference type="InterPro" id="IPR011964">
    <property type="entry name" value="YVTN_b-propeller_repeat"/>
</dbReference>
<evidence type="ECO:0000313" key="5">
    <source>
        <dbReference type="Proteomes" id="UP000286701"/>
    </source>
</evidence>
<dbReference type="Pfam" id="PF13585">
    <property type="entry name" value="CHU_C"/>
    <property type="match status" value="1"/>
</dbReference>
<protein>
    <submittedName>
        <fullName evidence="4">T9SS type B sorting domain-containing protein</fullName>
    </submittedName>
</protein>
<comment type="caution">
    <text evidence="4">The sequence shown here is derived from an EMBL/GenBank/DDBJ whole genome shotgun (WGS) entry which is preliminary data.</text>
</comment>
<dbReference type="Pfam" id="PF21783">
    <property type="entry name" value="YNCE"/>
    <property type="match status" value="1"/>
</dbReference>
<keyword evidence="5" id="KW-1185">Reference proteome</keyword>
<dbReference type="InterPro" id="IPR048433">
    <property type="entry name" value="YNCE-like_beta-prop"/>
</dbReference>
<evidence type="ECO:0000256" key="1">
    <source>
        <dbReference type="ARBA" id="ARBA00022729"/>
    </source>
</evidence>
<dbReference type="PANTHER" id="PTHR47197:SF3">
    <property type="entry name" value="DIHYDRO-HEME D1 DEHYDROGENASE"/>
    <property type="match status" value="1"/>
</dbReference>
<dbReference type="Pfam" id="PF10282">
    <property type="entry name" value="Lactonase"/>
    <property type="match status" value="1"/>
</dbReference>
<dbReference type="PANTHER" id="PTHR47197">
    <property type="entry name" value="PROTEIN NIRF"/>
    <property type="match status" value="1"/>
</dbReference>
<reference evidence="4 5" key="1">
    <citation type="submission" date="2019-01" db="EMBL/GenBank/DDBJ databases">
        <title>Mucilaginibacter antarcticum sp. nov., isolated from antarctic soil.</title>
        <authorList>
            <person name="Yan Y.-Q."/>
            <person name="Du Z.-J."/>
        </authorList>
    </citation>
    <scope>NUCLEOTIDE SEQUENCE [LARGE SCALE GENOMIC DNA]</scope>
    <source>
        <strain evidence="4 5">F01003</strain>
    </source>
</reference>
<evidence type="ECO:0000313" key="4">
    <source>
        <dbReference type="EMBL" id="RWY53907.1"/>
    </source>
</evidence>
<dbReference type="Gene3D" id="2.130.10.10">
    <property type="entry name" value="YVTN repeat-like/Quinoprotein amine dehydrogenase"/>
    <property type="match status" value="4"/>
</dbReference>
<dbReference type="SUPFAM" id="SSF50974">
    <property type="entry name" value="Nitrous oxide reductase, N-terminal domain"/>
    <property type="match status" value="2"/>
</dbReference>
<dbReference type="Gene3D" id="3.30.160.710">
    <property type="match status" value="1"/>
</dbReference>
<evidence type="ECO:0000259" key="3">
    <source>
        <dbReference type="Pfam" id="PF21783"/>
    </source>
</evidence>
<feature type="domain" description="MBG" evidence="2">
    <location>
        <begin position="1220"/>
        <end position="1295"/>
    </location>
</feature>
<dbReference type="EMBL" id="SBIW01000003">
    <property type="protein sequence ID" value="RWY53907.1"/>
    <property type="molecule type" value="Genomic_DNA"/>
</dbReference>
<accession>A0A444MQL8</accession>
<name>A0A444MQL8_9SPHI</name>
<sequence>MGDSDIFRWQQSLCNLNHGCNGLIDLVTGTVSTRSTPSRPQGISIAPDGTIYITDGESGNVNYYNADFSYGGQISVGVGVAPVGNFIKKSQPCTADPVTFTITVNPASTATITNGPVSGDISSCIGAASASPFIQQFKVTGTGLTDNITATAPTGFELSLAPASGYANSVSVLQSGGTVGEVRVYIRSAATASGGYISGTVALASTGTPVKYVGVNGWVNKLPAVNNPGDKIVAKGETLPAINLAGTANIYRWTNDNPSIGLAASGEGDISSFTAINTGSTPVVANIRVTPVPAQLAYITNFNDNTVSVVDIAGSRVLKTIPVGKSPNGVAVTRDGSMVFVSNYDSNDISVISPFSNTVIKTITVGQNPSAITVSPDGSRLYVANNGTNKVAIISTATFKTLDIITVGENPNGLIVSHDGTRLYVLNYGSLSISVIDVASNAIVATMTIMNSPALDFCLSPDDSKLYISTPSFDDILVYSTVTNSLETKIKPPYGLRYLAISPDGNTLYGNTGLVMDIPTSTFKPRTPAYSQVTGFAISADGQLLLTTNDFENNLTIVNTASNAVVGKVTVGKFPLVMGNFIKENPGCDGQPIDFKITVNSTNIPLITATPATGTISVCSGNVSSGTNTQQFKVSGTNLSAGITGNAPAGFEISLTANGGYGTAVTMPQTNGKVSNTVVYVRSVASNTPGTISGDVILSSVGAENTTVRVAAFINALPAVNDPGNQVVDNGSMTKPVSFTGVGNIFTWTNDNPSIGLAASGTGDISAFTASNTGTGQAIATITVTPKIKGFAYISSALDNTISVVDPADRQIVKTTPVGQYPYGVVVSPDGTRVYVSNILDKSMSVISTITNDVIATFPVGDHPLGISISPDGSRIYVANEESNNVSVINASTNSVMATIPVGIYPTFTLISPDGSRLYVGNQNSQTISVFNTVNNALVTNIPTAGREPSQMAVSPDGALLYAVTLGTYDNFVLVISTTTNSVVKSILVGKTPHGITITPDGSKLYVANTSDNNVSVINTSDNAVAATIAVGVSPTGISVTPDGDFVYVANETPNAQGTVSVIGTAINQVLYTFVVGHSPVSFGNFIAPGVDCAGDPVSFTITVNPPPQATLSASGTLLPLTTIYGTPSSSESFTVSGTNIISGVSIAEPAGFEVSADNLTFNSTATVAGTGTIPATPVYIRLTSKATVGTYGGDILVSTGAATFATVVMPNSTVTPAPLIITADNKTKAFGAVNPSLTVSYSGFVNNDNATKLSRQPSVSTSATTASEAGDYPIIASDAAALNYTFSYLPGVLTIGPSVALVSIPNTFTPNGDGINDTWNLQFLQGYPKSTVNILNRWGDKVYSSIGYGVPWDGRLKNILLPSGTYYYVINRKDGQPVMSGWVALVR</sequence>
<dbReference type="InterPro" id="IPR011044">
    <property type="entry name" value="Quino_amine_DH_bsu"/>
</dbReference>
<dbReference type="InterPro" id="IPR011045">
    <property type="entry name" value="N2O_reductase_N"/>
</dbReference>
<dbReference type="InterPro" id="IPR041286">
    <property type="entry name" value="MBG_2"/>
</dbReference>
<dbReference type="Proteomes" id="UP000286701">
    <property type="component" value="Unassembled WGS sequence"/>
</dbReference>
<dbReference type="NCBIfam" id="TIGR02276">
    <property type="entry name" value="beta_rpt_yvtn"/>
    <property type="match status" value="7"/>
</dbReference>
<dbReference type="InterPro" id="IPR015943">
    <property type="entry name" value="WD40/YVTN_repeat-like_dom_sf"/>
</dbReference>
<feature type="domain" description="YNCE-like beta-propeller" evidence="3">
    <location>
        <begin position="297"/>
        <end position="575"/>
    </location>
</feature>
<dbReference type="Pfam" id="PF18676">
    <property type="entry name" value="MBG_2"/>
    <property type="match status" value="1"/>
</dbReference>
<dbReference type="OrthoDB" id="5726170at2"/>